<dbReference type="NCBIfam" id="TIGR00278">
    <property type="entry name" value="membrane protein insertion efficiency factor YidD"/>
    <property type="match status" value="1"/>
</dbReference>
<sequence length="387" mass="43856">MYRRLVSVTETLLLCFICLGASAQAKQTSNESSSADYIGFYQKFISGIRGQECPMYPSCSNFALTAFKEKNFAEAFVLTSDRLMRCGHDLGDYDLTSRPTGFKYLDVPGDNPSPKNLRFINQQPYFAYADTVRDVNASLLFIKSLINNNYYQQALLEIKRVEFNQPFNNEVFVNELICLKTLNEYEKAIYAYETQCPALYKNHPEILYQLATIYYKLDNIDKANQVISTGLAAPQNDYQKGRFYALQGLLYANKYDWPAAKASFMQLKALPYRADVTESNLRLIEKAQLLKYKSPAKASLLSIIPGLGYAYTGHPQTAISSFILNGVFAYATYSSIQKKNYGLASLTGLFSLSFYIANIYGSGQSAKRHNDQQRKNVINNLYYNITP</sequence>
<feature type="signal peptide" evidence="1">
    <location>
        <begin position="1"/>
        <end position="23"/>
    </location>
</feature>
<dbReference type="Proteomes" id="UP000293331">
    <property type="component" value="Unassembled WGS sequence"/>
</dbReference>
<keyword evidence="3" id="KW-1185">Reference proteome</keyword>
<dbReference type="OrthoDB" id="1034601at2"/>
<accession>A0A4Q5LKN2</accession>
<comment type="caution">
    <text evidence="2">The sequence shown here is derived from an EMBL/GenBank/DDBJ whole genome shotgun (WGS) entry which is preliminary data.</text>
</comment>
<dbReference type="EMBL" id="SEWG01000004">
    <property type="protein sequence ID" value="RYU90264.1"/>
    <property type="molecule type" value="Genomic_DNA"/>
</dbReference>
<evidence type="ECO:0000313" key="2">
    <source>
        <dbReference type="EMBL" id="RYU90264.1"/>
    </source>
</evidence>
<dbReference type="InterPro" id="IPR002696">
    <property type="entry name" value="Membr_insert_effic_factor_YidD"/>
</dbReference>
<feature type="chain" id="PRO_5020736471" evidence="1">
    <location>
        <begin position="24"/>
        <end position="387"/>
    </location>
</feature>
<name>A0A4Q5LKN2_9SPHI</name>
<reference evidence="2 3" key="1">
    <citation type="submission" date="2019-02" db="EMBL/GenBank/DDBJ databases">
        <title>Bacterial novel species Mucilaginibacter sp. 17JY9-4 isolated from soil.</title>
        <authorList>
            <person name="Jung H.-Y."/>
        </authorList>
    </citation>
    <scope>NUCLEOTIDE SEQUENCE [LARGE SCALE GENOMIC DNA]</scope>
    <source>
        <strain evidence="2 3">17JY9-4</strain>
    </source>
</reference>
<gene>
    <name evidence="2" type="primary">yidD</name>
    <name evidence="2" type="ORF">EWM62_12095</name>
</gene>
<dbReference type="SUPFAM" id="SSF48452">
    <property type="entry name" value="TPR-like"/>
    <property type="match status" value="1"/>
</dbReference>
<evidence type="ECO:0000313" key="3">
    <source>
        <dbReference type="Proteomes" id="UP000293331"/>
    </source>
</evidence>
<dbReference type="Gene3D" id="1.25.40.10">
    <property type="entry name" value="Tetratricopeptide repeat domain"/>
    <property type="match status" value="1"/>
</dbReference>
<protein>
    <submittedName>
        <fullName evidence="2">Membrane protein insertion efficiency factor YidD</fullName>
    </submittedName>
</protein>
<keyword evidence="1" id="KW-0732">Signal</keyword>
<dbReference type="Pfam" id="PF01809">
    <property type="entry name" value="YidD"/>
    <property type="match status" value="1"/>
</dbReference>
<dbReference type="RefSeq" id="WP_129876919.1">
    <property type="nucleotide sequence ID" value="NZ_SEWG01000004.1"/>
</dbReference>
<organism evidence="2 3">
    <name type="scientific">Mucilaginibacter terrigena</name>
    <dbReference type="NCBI Taxonomy" id="2492395"/>
    <lineage>
        <taxon>Bacteria</taxon>
        <taxon>Pseudomonadati</taxon>
        <taxon>Bacteroidota</taxon>
        <taxon>Sphingobacteriia</taxon>
        <taxon>Sphingobacteriales</taxon>
        <taxon>Sphingobacteriaceae</taxon>
        <taxon>Mucilaginibacter</taxon>
    </lineage>
</organism>
<proteinExistence type="predicted"/>
<dbReference type="AlphaFoldDB" id="A0A4Q5LKN2"/>
<evidence type="ECO:0000256" key="1">
    <source>
        <dbReference type="SAM" id="SignalP"/>
    </source>
</evidence>
<dbReference type="InterPro" id="IPR011990">
    <property type="entry name" value="TPR-like_helical_dom_sf"/>
</dbReference>
<dbReference type="SMART" id="SM01234">
    <property type="entry name" value="Haemolytic"/>
    <property type="match status" value="1"/>
</dbReference>